<evidence type="ECO:0000313" key="12">
    <source>
        <dbReference type="Proteomes" id="UP000614058"/>
    </source>
</evidence>
<dbReference type="PANTHER" id="PTHR47878">
    <property type="entry name" value="OXIDOREDUCTASE FAD/NAD(P)-BINDING DOMAIN PROTEIN"/>
    <property type="match status" value="1"/>
</dbReference>
<dbReference type="PROSITE" id="PS51384">
    <property type="entry name" value="FAD_FR"/>
    <property type="match status" value="1"/>
</dbReference>
<dbReference type="InterPro" id="IPR001433">
    <property type="entry name" value="OxRdtase_FAD/NAD-bd"/>
</dbReference>
<dbReference type="InterPro" id="IPR008333">
    <property type="entry name" value="Cbr1-like_FAD-bd_dom"/>
</dbReference>
<dbReference type="InterPro" id="IPR039261">
    <property type="entry name" value="FNR_nucleotide-bd"/>
</dbReference>
<organism evidence="11 12">
    <name type="scientific">Kingella bonacorsii</name>
    <dbReference type="NCBI Taxonomy" id="2796361"/>
    <lineage>
        <taxon>Bacteria</taxon>
        <taxon>Pseudomonadati</taxon>
        <taxon>Pseudomonadota</taxon>
        <taxon>Betaproteobacteria</taxon>
        <taxon>Neisseriales</taxon>
        <taxon>Neisseriaceae</taxon>
        <taxon>Kingella</taxon>
    </lineage>
</organism>
<name>A0ABS1BQ43_9NEIS</name>
<evidence type="ECO:0000256" key="1">
    <source>
        <dbReference type="ARBA" id="ARBA00001974"/>
    </source>
</evidence>
<comment type="catalytic activity">
    <reaction evidence="9">
        <text>2 reduced [2Fe-2S]-[ferredoxin] + NADP(+) + H(+) = 2 oxidized [2Fe-2S]-[ferredoxin] + NADPH</text>
        <dbReference type="Rhea" id="RHEA:20125"/>
        <dbReference type="Rhea" id="RHEA-COMP:10000"/>
        <dbReference type="Rhea" id="RHEA-COMP:10001"/>
        <dbReference type="ChEBI" id="CHEBI:15378"/>
        <dbReference type="ChEBI" id="CHEBI:33737"/>
        <dbReference type="ChEBI" id="CHEBI:33738"/>
        <dbReference type="ChEBI" id="CHEBI:57783"/>
        <dbReference type="ChEBI" id="CHEBI:58349"/>
        <dbReference type="EC" id="1.18.1.2"/>
    </reaction>
</comment>
<evidence type="ECO:0000313" key="11">
    <source>
        <dbReference type="EMBL" id="MBK0395386.1"/>
    </source>
</evidence>
<gene>
    <name evidence="11" type="ORF">JDW22_01990</name>
</gene>
<dbReference type="Pfam" id="PF00175">
    <property type="entry name" value="NAD_binding_1"/>
    <property type="match status" value="1"/>
</dbReference>
<keyword evidence="6" id="KW-0274">FAD</keyword>
<dbReference type="InterPro" id="IPR001709">
    <property type="entry name" value="Flavoprot_Pyr_Nucl_cyt_Rdtase"/>
</dbReference>
<comment type="similarity">
    <text evidence="2">Belongs to the ferredoxin--NADP reductase type 1 family.</text>
</comment>
<evidence type="ECO:0000256" key="7">
    <source>
        <dbReference type="ARBA" id="ARBA00022857"/>
    </source>
</evidence>
<accession>A0ABS1BQ43</accession>
<dbReference type="PANTHER" id="PTHR47878:SF1">
    <property type="entry name" value="FLAVODOXIN_FERREDOXIN--NADP REDUCTASE"/>
    <property type="match status" value="1"/>
</dbReference>
<evidence type="ECO:0000256" key="4">
    <source>
        <dbReference type="ARBA" id="ARBA00022630"/>
    </source>
</evidence>
<feature type="domain" description="FAD-binding FR-type" evidence="10">
    <location>
        <begin position="2"/>
        <end position="103"/>
    </location>
</feature>
<comment type="cofactor">
    <cofactor evidence="1">
        <name>FAD</name>
        <dbReference type="ChEBI" id="CHEBI:57692"/>
    </cofactor>
</comment>
<keyword evidence="5" id="KW-0547">Nucleotide-binding</keyword>
<sequence length="260" mass="29446">MAAYNTQKVLTVHHWTDAYFSFTCTRDESLRFENGQFVMIGVMGDNGKPIMRAYSIASPNWEEHLEFFSIKVQDGPLTSRLQHIKVGDDIFISKKPTGTLIASDLNEGGKHLYLLSTGTGLAPFLSITRDPDIYEQFEKVILVHGVRHKQDLAYYDHFTRDLPNHEFLGDMVREKLIYYPVVSREPFEHHGRLTDLMKSGKLFDDIGLPPINPKDDRAMLCGSMPMNADTSAILDSFGLVASPKTGVRGDYLIERAFVEQ</sequence>
<keyword evidence="8" id="KW-0560">Oxidoreductase</keyword>
<dbReference type="RefSeq" id="WP_003795462.1">
    <property type="nucleotide sequence ID" value="NZ_JAEHNZ010000001.1"/>
</dbReference>
<dbReference type="Gene3D" id="2.40.30.10">
    <property type="entry name" value="Translation factors"/>
    <property type="match status" value="1"/>
</dbReference>
<evidence type="ECO:0000256" key="9">
    <source>
        <dbReference type="ARBA" id="ARBA00047776"/>
    </source>
</evidence>
<evidence type="ECO:0000256" key="2">
    <source>
        <dbReference type="ARBA" id="ARBA00008312"/>
    </source>
</evidence>
<dbReference type="Proteomes" id="UP000614058">
    <property type="component" value="Unassembled WGS sequence"/>
</dbReference>
<dbReference type="CDD" id="cd06195">
    <property type="entry name" value="FNR1"/>
    <property type="match status" value="1"/>
</dbReference>
<dbReference type="InterPro" id="IPR051930">
    <property type="entry name" value="FNR_type-1"/>
</dbReference>
<dbReference type="InterPro" id="IPR017927">
    <property type="entry name" value="FAD-bd_FR_type"/>
</dbReference>
<evidence type="ECO:0000256" key="5">
    <source>
        <dbReference type="ARBA" id="ARBA00022741"/>
    </source>
</evidence>
<protein>
    <recommendedName>
        <fullName evidence="3">ferredoxin--NADP(+) reductase</fullName>
        <ecNumber evidence="3">1.18.1.2</ecNumber>
    </recommendedName>
</protein>
<keyword evidence="7" id="KW-0521">NADP</keyword>
<evidence type="ECO:0000256" key="3">
    <source>
        <dbReference type="ARBA" id="ARBA00013223"/>
    </source>
</evidence>
<evidence type="ECO:0000256" key="6">
    <source>
        <dbReference type="ARBA" id="ARBA00022827"/>
    </source>
</evidence>
<dbReference type="InterPro" id="IPR017938">
    <property type="entry name" value="Riboflavin_synthase-like_b-brl"/>
</dbReference>
<proteinExistence type="inferred from homology"/>
<keyword evidence="4" id="KW-0285">Flavoprotein</keyword>
<dbReference type="PRINTS" id="PR00371">
    <property type="entry name" value="FPNCR"/>
</dbReference>
<comment type="caution">
    <text evidence="11">The sequence shown here is derived from an EMBL/GenBank/DDBJ whole genome shotgun (WGS) entry which is preliminary data.</text>
</comment>
<evidence type="ECO:0000256" key="8">
    <source>
        <dbReference type="ARBA" id="ARBA00023002"/>
    </source>
</evidence>
<dbReference type="InterPro" id="IPR033892">
    <property type="entry name" value="FNR_bac"/>
</dbReference>
<dbReference type="SUPFAM" id="SSF52343">
    <property type="entry name" value="Ferredoxin reductase-like, C-terminal NADP-linked domain"/>
    <property type="match status" value="1"/>
</dbReference>
<dbReference type="EMBL" id="JAEHNZ010000001">
    <property type="protein sequence ID" value="MBK0395386.1"/>
    <property type="molecule type" value="Genomic_DNA"/>
</dbReference>
<evidence type="ECO:0000259" key="10">
    <source>
        <dbReference type="PROSITE" id="PS51384"/>
    </source>
</evidence>
<dbReference type="EC" id="1.18.1.2" evidence="3"/>
<dbReference type="GeneID" id="84906485"/>
<reference evidence="11 12" key="1">
    <citation type="journal article" date="2021" name="Pathogens">
        <title>Isolation and Characterization of Kingella bonacorsii sp. nov., A Novel Kingella Species Detected in a Stable Periodontitis Subject.</title>
        <authorList>
            <person name="Antezack A."/>
            <person name="Boxberger M."/>
            <person name="Rolland C."/>
            <person name="Monnet-Corti V."/>
            <person name="La Scola B."/>
        </authorList>
    </citation>
    <scope>NUCLEOTIDE SEQUENCE [LARGE SCALE GENOMIC DNA]</scope>
    <source>
        <strain evidence="11 12">Marseille-Q4569</strain>
    </source>
</reference>
<dbReference type="SUPFAM" id="SSF63380">
    <property type="entry name" value="Riboflavin synthase domain-like"/>
    <property type="match status" value="1"/>
</dbReference>
<keyword evidence="12" id="KW-1185">Reference proteome</keyword>
<dbReference type="Pfam" id="PF00970">
    <property type="entry name" value="FAD_binding_6"/>
    <property type="match status" value="1"/>
</dbReference>
<dbReference type="Gene3D" id="3.40.50.80">
    <property type="entry name" value="Nucleotide-binding domain of ferredoxin-NADP reductase (FNR) module"/>
    <property type="match status" value="1"/>
</dbReference>